<dbReference type="GO" id="GO:0003700">
    <property type="term" value="F:DNA-binding transcription factor activity"/>
    <property type="evidence" value="ECO:0007669"/>
    <property type="project" value="InterPro"/>
</dbReference>
<dbReference type="InterPro" id="IPR018062">
    <property type="entry name" value="HTH_AraC-typ_CS"/>
</dbReference>
<evidence type="ECO:0000256" key="2">
    <source>
        <dbReference type="ARBA" id="ARBA00023125"/>
    </source>
</evidence>
<dbReference type="Proteomes" id="UP000503339">
    <property type="component" value="Chromosome"/>
</dbReference>
<dbReference type="KEGG" id="merd:EB233_12715"/>
<evidence type="ECO:0000256" key="3">
    <source>
        <dbReference type="ARBA" id="ARBA00023163"/>
    </source>
</evidence>
<dbReference type="PROSITE" id="PS01124">
    <property type="entry name" value="HTH_ARAC_FAMILY_2"/>
    <property type="match status" value="1"/>
</dbReference>
<keyword evidence="6" id="KW-1185">Reference proteome</keyword>
<dbReference type="RefSeq" id="WP_064989633.1">
    <property type="nucleotide sequence ID" value="NZ_CP033361.1"/>
</dbReference>
<dbReference type="SUPFAM" id="SSF46689">
    <property type="entry name" value="Homeodomain-like"/>
    <property type="match status" value="2"/>
</dbReference>
<name>A0A6M7USA4_9HYPH</name>
<dbReference type="EMBL" id="CP033361">
    <property type="protein sequence ID" value="QKC79786.1"/>
    <property type="molecule type" value="Genomic_DNA"/>
</dbReference>
<dbReference type="InterPro" id="IPR032783">
    <property type="entry name" value="AraC_lig"/>
</dbReference>
<dbReference type="AlphaFoldDB" id="A0A6M7USA4"/>
<feature type="domain" description="HTH araC/xylS-type" evidence="4">
    <location>
        <begin position="157"/>
        <end position="254"/>
    </location>
</feature>
<keyword evidence="3" id="KW-0804">Transcription</keyword>
<evidence type="ECO:0000259" key="4">
    <source>
        <dbReference type="PROSITE" id="PS01124"/>
    </source>
</evidence>
<proteinExistence type="predicted"/>
<organism evidence="5 6">
    <name type="scientific">Mesorhizobium erdmanii</name>
    <dbReference type="NCBI Taxonomy" id="1777866"/>
    <lineage>
        <taxon>Bacteria</taxon>
        <taxon>Pseudomonadati</taxon>
        <taxon>Pseudomonadota</taxon>
        <taxon>Alphaproteobacteria</taxon>
        <taxon>Hyphomicrobiales</taxon>
        <taxon>Phyllobacteriaceae</taxon>
        <taxon>Mesorhizobium</taxon>
    </lineage>
</organism>
<dbReference type="SMART" id="SM00342">
    <property type="entry name" value="HTH_ARAC"/>
    <property type="match status" value="1"/>
</dbReference>
<dbReference type="PROSITE" id="PS00041">
    <property type="entry name" value="HTH_ARAC_FAMILY_1"/>
    <property type="match status" value="1"/>
</dbReference>
<reference evidence="5 6" key="1">
    <citation type="submission" date="2018-10" db="EMBL/GenBank/DDBJ databases">
        <authorList>
            <person name="Perry B.J."/>
            <person name="Sullivan J.T."/>
            <person name="Murphy R.J.T."/>
            <person name="Ramsay J.P."/>
            <person name="Ronson C.W."/>
        </authorList>
    </citation>
    <scope>NUCLEOTIDE SEQUENCE [LARGE SCALE GENOMIC DNA]</scope>
    <source>
        <strain evidence="5 6">NZP2014</strain>
    </source>
</reference>
<accession>A0A6M7USA4</accession>
<evidence type="ECO:0000256" key="1">
    <source>
        <dbReference type="ARBA" id="ARBA00023015"/>
    </source>
</evidence>
<gene>
    <name evidence="5" type="ORF">EB233_12715</name>
</gene>
<dbReference type="Pfam" id="PF12852">
    <property type="entry name" value="Cupin_6"/>
    <property type="match status" value="1"/>
</dbReference>
<evidence type="ECO:0000313" key="6">
    <source>
        <dbReference type="Proteomes" id="UP000503339"/>
    </source>
</evidence>
<dbReference type="Gene3D" id="1.10.10.60">
    <property type="entry name" value="Homeodomain-like"/>
    <property type="match status" value="1"/>
</dbReference>
<dbReference type="InterPro" id="IPR018060">
    <property type="entry name" value="HTH_AraC"/>
</dbReference>
<sequence>MIERPISPRKHDRLTAFLQAFGLRAVVTNEADAEANLFLVTGDDGDSASHIVVRVLGGVPSNGAFSVLVAARIDFGGVANPLVGALPEELVFSLAEQPQMRGLADALAMEVENSRCGGRTVQERLCEIIVVLAVRRAIDMGRVNAGLLAGLAHPTLHPCLVAIHDKPALGWRTETLAQLTGMSRSHFMEQFTRTVGKTPAAYVTSWRLMLGRAEIAAGHSVKATARRVGFGSAAAFSRAFSRIYGYPPAEMVTKGLR</sequence>
<dbReference type="PANTHER" id="PTHR46796">
    <property type="entry name" value="HTH-TYPE TRANSCRIPTIONAL ACTIVATOR RHAS-RELATED"/>
    <property type="match status" value="1"/>
</dbReference>
<dbReference type="InterPro" id="IPR050204">
    <property type="entry name" value="AraC_XylS_family_regulators"/>
</dbReference>
<protein>
    <submittedName>
        <fullName evidence="5">AraC family transcriptional regulator</fullName>
    </submittedName>
</protein>
<dbReference type="GO" id="GO:0043565">
    <property type="term" value="F:sequence-specific DNA binding"/>
    <property type="evidence" value="ECO:0007669"/>
    <property type="project" value="InterPro"/>
</dbReference>
<keyword evidence="1" id="KW-0805">Transcription regulation</keyword>
<evidence type="ECO:0000313" key="5">
    <source>
        <dbReference type="EMBL" id="QKC79786.1"/>
    </source>
</evidence>
<dbReference type="InterPro" id="IPR009057">
    <property type="entry name" value="Homeodomain-like_sf"/>
</dbReference>
<keyword evidence="2" id="KW-0238">DNA-binding</keyword>
<dbReference type="Pfam" id="PF12833">
    <property type="entry name" value="HTH_18"/>
    <property type="match status" value="1"/>
</dbReference>
<dbReference type="PANTHER" id="PTHR46796:SF7">
    <property type="entry name" value="ARAC FAMILY TRANSCRIPTIONAL REGULATOR"/>
    <property type="match status" value="1"/>
</dbReference>